<evidence type="ECO:0000313" key="2">
    <source>
        <dbReference type="EMBL" id="KKK16294.1"/>
    </source>
</evidence>
<dbReference type="Proteomes" id="UP000034947">
    <property type="component" value="Unassembled WGS sequence"/>
</dbReference>
<name>A0A0F8U981_9EURO</name>
<evidence type="ECO:0000313" key="3">
    <source>
        <dbReference type="Proteomes" id="UP000034947"/>
    </source>
</evidence>
<evidence type="ECO:0008006" key="4">
    <source>
        <dbReference type="Google" id="ProtNLM"/>
    </source>
</evidence>
<dbReference type="OrthoDB" id="4314040at2759"/>
<dbReference type="AlphaFoldDB" id="A0A0F8U981"/>
<dbReference type="EMBL" id="JYKN01002462">
    <property type="protein sequence ID" value="KKK16294.1"/>
    <property type="molecule type" value="Genomic_DNA"/>
</dbReference>
<accession>A0A0F8U981</accession>
<organism evidence="2 3">
    <name type="scientific">Aspergillus ochraceoroseus</name>
    <dbReference type="NCBI Taxonomy" id="138278"/>
    <lineage>
        <taxon>Eukaryota</taxon>
        <taxon>Fungi</taxon>
        <taxon>Dikarya</taxon>
        <taxon>Ascomycota</taxon>
        <taxon>Pezizomycotina</taxon>
        <taxon>Eurotiomycetes</taxon>
        <taxon>Eurotiomycetidae</taxon>
        <taxon>Eurotiales</taxon>
        <taxon>Aspergillaceae</taxon>
        <taxon>Aspergillus</taxon>
        <taxon>Aspergillus subgen. Nidulantes</taxon>
    </lineage>
</organism>
<dbReference type="VEuPathDB" id="FungiDB:P175DRAFT_0535587"/>
<gene>
    <name evidence="2" type="ORF">AOCH_001379</name>
</gene>
<dbReference type="PANTHER" id="PTHR38111:SF5">
    <property type="entry name" value="TRANSCRIPTION FACTOR DOMAIN-CONTAINING PROTEIN"/>
    <property type="match status" value="1"/>
</dbReference>
<feature type="region of interest" description="Disordered" evidence="1">
    <location>
        <begin position="74"/>
        <end position="106"/>
    </location>
</feature>
<dbReference type="PANTHER" id="PTHR38111">
    <property type="entry name" value="ZN(2)-C6 FUNGAL-TYPE DOMAIN-CONTAINING PROTEIN-RELATED"/>
    <property type="match status" value="1"/>
</dbReference>
<evidence type="ECO:0000256" key="1">
    <source>
        <dbReference type="SAM" id="MobiDB-lite"/>
    </source>
</evidence>
<proteinExistence type="predicted"/>
<dbReference type="InterPro" id="IPR053178">
    <property type="entry name" value="Osmoadaptation_assoc"/>
</dbReference>
<sequence>MVSRSSGCLLCVQRRVKVGASPSLLPPDLVVQALTASQFQCDERHPGCLRCETYGQTCPGYWRGFKFVAGKPYRSRRQPKVSNLQADRQRDADSTTDSNSSNQETSAIERVQQYSLGVGNLNVLQCLDILTYEISQPFASSSGYVVSRWLTFLPGMYGQNKTLDATVRTFVAHHIGSITRNQEAVRYARCSYQEALRKLRHSLNHRSECLSSEIYCSVLLLCLYELFANPLEGDSWIKHAKGLSQLTEARGPSRYKTELDNVLLKSSRGLIVMYALFGGEKCILTSDEWHTVMRQQYNPGLSSGLDTLVEQFFAYFTRSPALIHKLFDLREADITNPATLMKVSEILTEALDMQNKLSVWYDEFSCTVPIPQEIISSTDDPVYPIVFSYSDVNSATIFCGYYSYMVLIHEILKTCGYPGEHAAVVVFFRDQICKSVEYTAQGLLGPYRMGFPLRVAYEVADPVTRAWIDECLKRFSTFYAILHPGAF</sequence>
<dbReference type="InterPro" id="IPR021858">
    <property type="entry name" value="Fun_TF"/>
</dbReference>
<reference evidence="2 3" key="1">
    <citation type="submission" date="2015-02" db="EMBL/GenBank/DDBJ databases">
        <title>Draft Genome Sequences of Two Closely-Related Aflatoxigenic Aspergillus Species Obtained from the Cote d'Ivoire.</title>
        <authorList>
            <person name="Moore G.G."/>
            <person name="Beltz S.B."/>
            <person name="Mack B.M."/>
        </authorList>
    </citation>
    <scope>NUCLEOTIDE SEQUENCE [LARGE SCALE GENOMIC DNA]</scope>
    <source>
        <strain evidence="2 3">SRRC1432</strain>
    </source>
</reference>
<keyword evidence="3" id="KW-1185">Reference proteome</keyword>
<protein>
    <recommendedName>
        <fullName evidence="4">C6 finger domain protein</fullName>
    </recommendedName>
</protein>
<comment type="caution">
    <text evidence="2">The sequence shown here is derived from an EMBL/GenBank/DDBJ whole genome shotgun (WGS) entry which is preliminary data.</text>
</comment>
<dbReference type="Pfam" id="PF11951">
    <property type="entry name" value="Fungal_trans_2"/>
    <property type="match status" value="1"/>
</dbReference>